<protein>
    <submittedName>
        <fullName evidence="4">Dimethylhistidine N-methyltransferase</fullName>
    </submittedName>
</protein>
<dbReference type="InterPro" id="IPR017804">
    <property type="entry name" value="MeTrfase_EgtD-like"/>
</dbReference>
<keyword evidence="2" id="KW-0808">Transferase</keyword>
<dbReference type="PANTHER" id="PTHR43397:SF1">
    <property type="entry name" value="ERGOTHIONEINE BIOSYNTHESIS PROTEIN 1"/>
    <property type="match status" value="1"/>
</dbReference>
<evidence type="ECO:0000256" key="2">
    <source>
        <dbReference type="ARBA" id="ARBA00022679"/>
    </source>
</evidence>
<accession>A0A916ZRL2</accession>
<dbReference type="InterPro" id="IPR035094">
    <property type="entry name" value="EgtD"/>
</dbReference>
<organism evidence="4 5">
    <name type="scientific">Sandarakinorhabdus glacialis</name>
    <dbReference type="NCBI Taxonomy" id="1614636"/>
    <lineage>
        <taxon>Bacteria</taxon>
        <taxon>Pseudomonadati</taxon>
        <taxon>Pseudomonadota</taxon>
        <taxon>Alphaproteobacteria</taxon>
        <taxon>Sphingomonadales</taxon>
        <taxon>Sphingosinicellaceae</taxon>
        <taxon>Sandarakinorhabdus</taxon>
    </lineage>
</organism>
<name>A0A916ZRL2_9SPHN</name>
<dbReference type="InterPro" id="IPR029063">
    <property type="entry name" value="SAM-dependent_MTases_sf"/>
</dbReference>
<evidence type="ECO:0000259" key="3">
    <source>
        <dbReference type="Pfam" id="PF10017"/>
    </source>
</evidence>
<proteinExistence type="predicted"/>
<evidence type="ECO:0000313" key="4">
    <source>
        <dbReference type="EMBL" id="GGE09314.1"/>
    </source>
</evidence>
<dbReference type="GO" id="GO:0008168">
    <property type="term" value="F:methyltransferase activity"/>
    <property type="evidence" value="ECO:0007669"/>
    <property type="project" value="UniProtKB-KW"/>
</dbReference>
<dbReference type="RefSeq" id="WP_188762277.1">
    <property type="nucleotide sequence ID" value="NZ_BMJM01000004.1"/>
</dbReference>
<gene>
    <name evidence="4" type="ORF">GCM10011529_14580</name>
</gene>
<dbReference type="SUPFAM" id="SSF53335">
    <property type="entry name" value="S-adenosyl-L-methionine-dependent methyltransferases"/>
    <property type="match status" value="1"/>
</dbReference>
<reference evidence="4" key="2">
    <citation type="submission" date="2020-09" db="EMBL/GenBank/DDBJ databases">
        <authorList>
            <person name="Sun Q."/>
            <person name="Zhou Y."/>
        </authorList>
    </citation>
    <scope>NUCLEOTIDE SEQUENCE</scope>
    <source>
        <strain evidence="4">CGMCC 1.15519</strain>
    </source>
</reference>
<dbReference type="InterPro" id="IPR019257">
    <property type="entry name" value="MeTrfase_dom"/>
</dbReference>
<dbReference type="PIRSF" id="PIRSF018005">
    <property type="entry name" value="UCP018005"/>
    <property type="match status" value="1"/>
</dbReference>
<dbReference type="EMBL" id="BMJM01000004">
    <property type="protein sequence ID" value="GGE09314.1"/>
    <property type="molecule type" value="Genomic_DNA"/>
</dbReference>
<dbReference type="Proteomes" id="UP000635071">
    <property type="component" value="Unassembled WGS sequence"/>
</dbReference>
<dbReference type="AlphaFoldDB" id="A0A916ZRL2"/>
<reference evidence="4" key="1">
    <citation type="journal article" date="2014" name="Int. J. Syst. Evol. Microbiol.">
        <title>Complete genome sequence of Corynebacterium casei LMG S-19264T (=DSM 44701T), isolated from a smear-ripened cheese.</title>
        <authorList>
            <consortium name="US DOE Joint Genome Institute (JGI-PGF)"/>
            <person name="Walter F."/>
            <person name="Albersmeier A."/>
            <person name="Kalinowski J."/>
            <person name="Ruckert C."/>
        </authorList>
    </citation>
    <scope>NUCLEOTIDE SEQUENCE</scope>
    <source>
        <strain evidence="4">CGMCC 1.15519</strain>
    </source>
</reference>
<evidence type="ECO:0000256" key="1">
    <source>
        <dbReference type="ARBA" id="ARBA00022603"/>
    </source>
</evidence>
<sequence length="321" mass="34858">MARPLAVHDQHDDFADAVRTGLAQPQKVIPARFFYDHAGSELFEAITDLPEYYPTRTEVGILSARAAEIAELVGPGRAVIEFGSGSSAKTPLLLRAIAPAAYVPVDISAEFLQQSAAALATGFPGLPVLPVAADFTQPFRMPAAIGNAPRLGFFPGSTLGNLAPFAATDLLRSFAATLGDASWLLIGLDIAKDRETLEAAYDDAQGVTAAFNLNLLHRINRELGGTIAIEDFAHRAVWNADLGRIEMHLVARRDTAFDAAGQHFTLPEGEHIHTENSYKWTRLEARLLARSSGWLPVADWTDADGRFALHLWRRDPGQMQP</sequence>
<feature type="domain" description="Histidine-specific methyltransferase SAM-dependent" evidence="3">
    <location>
        <begin position="15"/>
        <end position="313"/>
    </location>
</feature>
<dbReference type="Gene3D" id="3.40.50.150">
    <property type="entry name" value="Vaccinia Virus protein VP39"/>
    <property type="match status" value="1"/>
</dbReference>
<keyword evidence="5" id="KW-1185">Reference proteome</keyword>
<keyword evidence="1" id="KW-0489">Methyltransferase</keyword>
<dbReference type="PANTHER" id="PTHR43397">
    <property type="entry name" value="ERGOTHIONEINE BIOSYNTHESIS PROTEIN 1"/>
    <property type="match status" value="1"/>
</dbReference>
<dbReference type="InterPro" id="IPR051128">
    <property type="entry name" value="EgtD_Methyltrsf_superfamily"/>
</dbReference>
<dbReference type="GO" id="GO:0032259">
    <property type="term" value="P:methylation"/>
    <property type="evidence" value="ECO:0007669"/>
    <property type="project" value="UniProtKB-KW"/>
</dbReference>
<dbReference type="NCBIfam" id="TIGR03438">
    <property type="entry name" value="egtD_ergothio"/>
    <property type="match status" value="1"/>
</dbReference>
<comment type="caution">
    <text evidence="4">The sequence shown here is derived from an EMBL/GenBank/DDBJ whole genome shotgun (WGS) entry which is preliminary data.</text>
</comment>
<dbReference type="Pfam" id="PF10017">
    <property type="entry name" value="Methyltransf_33"/>
    <property type="match status" value="1"/>
</dbReference>
<evidence type="ECO:0000313" key="5">
    <source>
        <dbReference type="Proteomes" id="UP000635071"/>
    </source>
</evidence>